<sequence length="62" mass="6888">MAVPKRKTSKSRRDKRRATHSIDAPRVNGCPQCGSPKLAHRVCPTCGTYKGREVEKLRISAP</sequence>
<dbReference type="Gene3D" id="1.20.5.640">
    <property type="entry name" value="Single helix bin"/>
    <property type="match status" value="1"/>
</dbReference>
<organism evidence="5">
    <name type="scientific">freshwater metagenome</name>
    <dbReference type="NCBI Taxonomy" id="449393"/>
    <lineage>
        <taxon>unclassified sequences</taxon>
        <taxon>metagenomes</taxon>
        <taxon>ecological metagenomes</taxon>
    </lineage>
</organism>
<dbReference type="InterPro" id="IPR044957">
    <property type="entry name" value="Ribosomal_bL32_bact"/>
</dbReference>
<evidence type="ECO:0000256" key="4">
    <source>
        <dbReference type="SAM" id="MobiDB-lite"/>
    </source>
</evidence>
<dbReference type="NCBIfam" id="TIGR01031">
    <property type="entry name" value="rpmF_bact"/>
    <property type="match status" value="1"/>
</dbReference>
<evidence type="ECO:0000313" key="5">
    <source>
        <dbReference type="EMBL" id="CAB4691231.1"/>
    </source>
</evidence>
<protein>
    <submittedName>
        <fullName evidence="5">Unannotated protein</fullName>
    </submittedName>
</protein>
<dbReference type="SUPFAM" id="SSF57829">
    <property type="entry name" value="Zn-binding ribosomal proteins"/>
    <property type="match status" value="1"/>
</dbReference>
<evidence type="ECO:0000256" key="1">
    <source>
        <dbReference type="ARBA" id="ARBA00008560"/>
    </source>
</evidence>
<evidence type="ECO:0000256" key="3">
    <source>
        <dbReference type="ARBA" id="ARBA00023274"/>
    </source>
</evidence>
<dbReference type="Pfam" id="PF01783">
    <property type="entry name" value="Ribosomal_L32p"/>
    <property type="match status" value="1"/>
</dbReference>
<proteinExistence type="inferred from homology"/>
<accession>A0A6J6NWM2</accession>
<dbReference type="InterPro" id="IPR002677">
    <property type="entry name" value="Ribosomal_bL32"/>
</dbReference>
<dbReference type="HAMAP" id="MF_00340">
    <property type="entry name" value="Ribosomal_bL32"/>
    <property type="match status" value="1"/>
</dbReference>
<feature type="region of interest" description="Disordered" evidence="4">
    <location>
        <begin position="1"/>
        <end position="27"/>
    </location>
</feature>
<name>A0A6J6NWM2_9ZZZZ</name>
<dbReference type="PANTHER" id="PTHR35534">
    <property type="entry name" value="50S RIBOSOMAL PROTEIN L32"/>
    <property type="match status" value="1"/>
</dbReference>
<keyword evidence="3" id="KW-0687">Ribonucleoprotein</keyword>
<comment type="similarity">
    <text evidence="1">Belongs to the bacterial ribosomal protein bL32 family.</text>
</comment>
<gene>
    <name evidence="5" type="ORF">UFOPK2399_00731</name>
</gene>
<dbReference type="GO" id="GO:0006412">
    <property type="term" value="P:translation"/>
    <property type="evidence" value="ECO:0007669"/>
    <property type="project" value="InterPro"/>
</dbReference>
<dbReference type="InterPro" id="IPR011332">
    <property type="entry name" value="Ribosomal_zn-bd"/>
</dbReference>
<dbReference type="AlphaFoldDB" id="A0A6J6NWM2"/>
<reference evidence="5" key="1">
    <citation type="submission" date="2020-05" db="EMBL/GenBank/DDBJ databases">
        <authorList>
            <person name="Chiriac C."/>
            <person name="Salcher M."/>
            <person name="Ghai R."/>
            <person name="Kavagutti S V."/>
        </authorList>
    </citation>
    <scope>NUCLEOTIDE SEQUENCE</scope>
</reference>
<dbReference type="GO" id="GO:0015934">
    <property type="term" value="C:large ribosomal subunit"/>
    <property type="evidence" value="ECO:0007669"/>
    <property type="project" value="InterPro"/>
</dbReference>
<feature type="compositionally biased region" description="Basic residues" evidence="4">
    <location>
        <begin position="1"/>
        <end position="19"/>
    </location>
</feature>
<dbReference type="EMBL" id="CAEZXP010000001">
    <property type="protein sequence ID" value="CAB4691231.1"/>
    <property type="molecule type" value="Genomic_DNA"/>
</dbReference>
<dbReference type="GO" id="GO:0003735">
    <property type="term" value="F:structural constituent of ribosome"/>
    <property type="evidence" value="ECO:0007669"/>
    <property type="project" value="InterPro"/>
</dbReference>
<dbReference type="PANTHER" id="PTHR35534:SF1">
    <property type="entry name" value="LARGE RIBOSOMAL SUBUNIT PROTEIN BL32"/>
    <property type="match status" value="1"/>
</dbReference>
<evidence type="ECO:0000256" key="2">
    <source>
        <dbReference type="ARBA" id="ARBA00022980"/>
    </source>
</evidence>
<keyword evidence="2" id="KW-0689">Ribosomal protein</keyword>